<dbReference type="NCBIfam" id="TIGR03888">
    <property type="entry name" value="nitrile_beta"/>
    <property type="match status" value="1"/>
</dbReference>
<evidence type="ECO:0000259" key="6">
    <source>
        <dbReference type="Pfam" id="PF02211"/>
    </source>
</evidence>
<organism evidence="8">
    <name type="scientific">Klebsiella pneumoniae</name>
    <dbReference type="NCBI Taxonomy" id="573"/>
    <lineage>
        <taxon>Bacteria</taxon>
        <taxon>Pseudomonadati</taxon>
        <taxon>Pseudomonadota</taxon>
        <taxon>Gammaproteobacteria</taxon>
        <taxon>Enterobacterales</taxon>
        <taxon>Enterobacteriaceae</taxon>
        <taxon>Klebsiella/Raoultella group</taxon>
        <taxon>Klebsiella</taxon>
        <taxon>Klebsiella pneumoniae complex</taxon>
    </lineage>
</organism>
<protein>
    <recommendedName>
        <fullName evidence="5">Nitrile hydratase subunit beta</fullName>
        <shortName evidence="5">NHase</shortName>
        <ecNumber evidence="5">4.2.1.84</ecNumber>
    </recommendedName>
</protein>
<evidence type="ECO:0000313" key="8">
    <source>
        <dbReference type="EMBL" id="MRL38759.1"/>
    </source>
</evidence>
<evidence type="ECO:0000256" key="2">
    <source>
        <dbReference type="ARBA" id="ARBA00009098"/>
    </source>
</evidence>
<dbReference type="EC" id="4.2.1.84" evidence="5"/>
<dbReference type="InterPro" id="IPR049054">
    <property type="entry name" value="CN_hydtase_beta-like_N"/>
</dbReference>
<dbReference type="Gene3D" id="2.30.30.50">
    <property type="match status" value="1"/>
</dbReference>
<dbReference type="InterPro" id="IPR042262">
    <property type="entry name" value="CN_hydtase_beta_C"/>
</dbReference>
<evidence type="ECO:0000256" key="4">
    <source>
        <dbReference type="ARBA" id="ARBA00044877"/>
    </source>
</evidence>
<evidence type="ECO:0000256" key="3">
    <source>
        <dbReference type="ARBA" id="ARBA00023239"/>
    </source>
</evidence>
<sequence>MNGIHDLGGMHGMGPVIGEANEPVFHHDWERRVFSLFPGLFVGGYFNVDEFRHAIERMDPAQYLEESYYEHWLHSFETLLLEKGVITAAELQGAVKPVPCPPGTPVLTPEMADMVMKTGASARIDHDAVSRFQVGDRVRAKNINPSTHTRMPRYVRGKIGTIEIAHGVFGTPDTLAHSLGAHPQHVYSVSFTARELWGNTLPDRVYIDLWDDYLEAP</sequence>
<accession>A0A9J6S6K7</accession>
<dbReference type="AlphaFoldDB" id="A0A9J6S6K7"/>
<comment type="function">
    <text evidence="1 5">NHase catalyzes the hydration of various nitrile compounds to the corresponding amides.</text>
</comment>
<dbReference type="InterPro" id="IPR008990">
    <property type="entry name" value="Elect_transpt_acc-like_dom_sf"/>
</dbReference>
<evidence type="ECO:0000259" key="7">
    <source>
        <dbReference type="Pfam" id="PF21006"/>
    </source>
</evidence>
<comment type="catalytic activity">
    <reaction evidence="4 5">
        <text>an aliphatic primary amide = an aliphatic nitrile + H2O</text>
        <dbReference type="Rhea" id="RHEA:12673"/>
        <dbReference type="ChEBI" id="CHEBI:15377"/>
        <dbReference type="ChEBI" id="CHEBI:65285"/>
        <dbReference type="ChEBI" id="CHEBI:80291"/>
        <dbReference type="EC" id="4.2.1.84"/>
    </reaction>
</comment>
<reference evidence="8" key="1">
    <citation type="submission" date="2019-10" db="EMBL/GenBank/DDBJ databases">
        <title>Molecular typing, antibiotic resistance determination and virulence profiling for 36 multidrug-resistant clinical Klebsiella pneumoniae isolates using second- and third-generation sequencing.</title>
        <authorList>
            <person name="Shelenkov A."/>
            <person name="Mikhaylova Y."/>
            <person name="Yanushevich Y."/>
            <person name="Samoilov A."/>
            <person name="Petrova L."/>
            <person name="Fomina V."/>
            <person name="Gusarov V."/>
            <person name="Zamyatin M."/>
            <person name="Shagin D."/>
        </authorList>
    </citation>
    <scope>NUCLEOTIDE SEQUENCE [LARGE SCALE GENOMIC DNA]</scope>
    <source>
        <strain evidence="8">CriePir115</strain>
    </source>
</reference>
<feature type="domain" description="Nitrile hydratase beta subunit-like N-terminal" evidence="7">
    <location>
        <begin position="1"/>
        <end position="106"/>
    </location>
</feature>
<dbReference type="EMBL" id="WJWF01000045">
    <property type="protein sequence ID" value="MRL38759.1"/>
    <property type="molecule type" value="Genomic_DNA"/>
</dbReference>
<evidence type="ECO:0000256" key="1">
    <source>
        <dbReference type="ARBA" id="ARBA00004042"/>
    </source>
</evidence>
<dbReference type="GO" id="GO:0018822">
    <property type="term" value="F:nitrile hydratase activity"/>
    <property type="evidence" value="ECO:0007669"/>
    <property type="project" value="UniProtKB-EC"/>
</dbReference>
<dbReference type="GO" id="GO:0046914">
    <property type="term" value="F:transition metal ion binding"/>
    <property type="evidence" value="ECO:0007669"/>
    <property type="project" value="InterPro"/>
</dbReference>
<dbReference type="PIRSF" id="PIRSF001427">
    <property type="entry name" value="NHase_beta"/>
    <property type="match status" value="1"/>
</dbReference>
<gene>
    <name evidence="8" type="primary">nthB</name>
    <name evidence="8" type="ORF">GJJ18_25570</name>
</gene>
<evidence type="ECO:0000256" key="5">
    <source>
        <dbReference type="PIRNR" id="PIRNR001427"/>
    </source>
</evidence>
<dbReference type="Gene3D" id="1.10.472.20">
    <property type="entry name" value="Nitrile hydratase, beta subunit"/>
    <property type="match status" value="1"/>
</dbReference>
<comment type="caution">
    <text evidence="8">The sequence shown here is derived from an EMBL/GenBank/DDBJ whole genome shotgun (WGS) entry which is preliminary data.</text>
</comment>
<dbReference type="Pfam" id="PF21006">
    <property type="entry name" value="NHase_beta_N"/>
    <property type="match status" value="1"/>
</dbReference>
<dbReference type="RefSeq" id="WP_060876799.1">
    <property type="nucleotide sequence ID" value="NZ_JAAFAO010000028.1"/>
</dbReference>
<dbReference type="SUPFAM" id="SSF50090">
    <property type="entry name" value="Electron transport accessory proteins"/>
    <property type="match status" value="1"/>
</dbReference>
<proteinExistence type="inferred from homology"/>
<dbReference type="Pfam" id="PF02211">
    <property type="entry name" value="NHase_beta_C"/>
    <property type="match status" value="1"/>
</dbReference>
<keyword evidence="3 5" id="KW-0456">Lyase</keyword>
<dbReference type="InterPro" id="IPR024690">
    <property type="entry name" value="CN_hydtase_beta_dom_C"/>
</dbReference>
<comment type="similarity">
    <text evidence="2 5">Belongs to the nitrile hydratase subunit beta family.</text>
</comment>
<dbReference type="InterPro" id="IPR003168">
    <property type="entry name" value="Nitrile_hydratase_bsu"/>
</dbReference>
<name>A0A9J6S6K7_KLEPN</name>
<feature type="domain" description="Nitrile hydratase beta subunit" evidence="6">
    <location>
        <begin position="123"/>
        <end position="215"/>
    </location>
</feature>